<reference evidence="6" key="3">
    <citation type="journal article" date="2011" name="PLoS ONE">
        <title>Genome sequence of a mesophilic hydrogenotrophic methanogen Methanocella paludicola, the first cultivated representative of the order Methanocellales.</title>
        <authorList>
            <person name="Sakai S."/>
            <person name="Takaki Y."/>
            <person name="Shimamura S."/>
            <person name="Sekine M."/>
            <person name="Tajima T."/>
            <person name="Kosugi H."/>
            <person name="Ichikawa N."/>
            <person name="Tasumi E."/>
            <person name="Hiraki A.T."/>
            <person name="Shimizu A."/>
            <person name="Kato Y."/>
            <person name="Nishiko R."/>
            <person name="Mori K."/>
            <person name="Fujita N."/>
            <person name="Imachi H."/>
            <person name="Takai K."/>
        </authorList>
    </citation>
    <scope>NUCLEOTIDE SEQUENCE [LARGE SCALE GENOMIC DNA]</scope>
    <source>
        <strain evidence="6">DSM 17711 / JCM 13418 / NBRC 101707 / SANAE</strain>
    </source>
</reference>
<keyword evidence="3" id="KW-0808">Transferase</keyword>
<evidence type="ECO:0000313" key="5">
    <source>
        <dbReference type="EMBL" id="BAI60339.1"/>
    </source>
</evidence>
<dbReference type="KEGG" id="mpd:MCP_0267"/>
<gene>
    <name evidence="5" type="ordered locus">MCP_0267</name>
</gene>
<evidence type="ECO:0000256" key="2">
    <source>
        <dbReference type="ARBA" id="ARBA00022603"/>
    </source>
</evidence>
<dbReference type="Gene3D" id="3.40.718.10">
    <property type="entry name" value="Isopropylmalate Dehydrogenase"/>
    <property type="match status" value="1"/>
</dbReference>
<reference evidence="5 6" key="1">
    <citation type="journal article" date="2007" name="Appl. Environ. Microbiol.">
        <title>Isolation of key methanogens for global methane emission from rice paddy fields: a novel isolate affiliated with the clone cluster rice cluster I.</title>
        <authorList>
            <person name="Sakai S."/>
            <person name="Imachi H."/>
            <person name="Sekiguchi Y."/>
            <person name="Ohashi A."/>
            <person name="Harada H."/>
            <person name="Kamagata Y."/>
        </authorList>
    </citation>
    <scope>NUCLEOTIDE SEQUENCE [LARGE SCALE GENOMIC DNA]</scope>
    <source>
        <strain evidence="6">DSM 17711 / JCM 13418 / NBRC 101707 / SANAE</strain>
    </source>
</reference>
<accession>D1YV67</accession>
<comment type="similarity">
    <text evidence="1">Belongs to the MtxX family.</text>
</comment>
<evidence type="ECO:0000259" key="4">
    <source>
        <dbReference type="Pfam" id="PF01515"/>
    </source>
</evidence>
<dbReference type="GO" id="GO:0008168">
    <property type="term" value="F:methyltransferase activity"/>
    <property type="evidence" value="ECO:0007669"/>
    <property type="project" value="UniProtKB-KW"/>
</dbReference>
<dbReference type="SUPFAM" id="SSF53659">
    <property type="entry name" value="Isocitrate/Isopropylmalate dehydrogenase-like"/>
    <property type="match status" value="1"/>
</dbReference>
<reference evidence="5 6" key="2">
    <citation type="journal article" date="2008" name="Int. J. Syst. Evol. Microbiol.">
        <title>Methanocella paludicola gen. nov., sp. nov., a methane-producing archaeon, the first isolate of the lineage 'Rice Cluster I', and proposal of the new archaeal order Methanocellales ord. nov.</title>
        <authorList>
            <person name="Sakai S."/>
            <person name="Imachi H."/>
            <person name="Hanada S."/>
            <person name="Ohashi A."/>
            <person name="Harada H."/>
            <person name="Kamagata Y."/>
        </authorList>
    </citation>
    <scope>NUCLEOTIDE SEQUENCE [LARGE SCALE GENOMIC DNA]</scope>
    <source>
        <strain evidence="6">DSM 17711 / JCM 13418 / NBRC 101707 / SANAE</strain>
    </source>
</reference>
<dbReference type="eggNOG" id="arCOG00854">
    <property type="taxonomic scope" value="Archaea"/>
</dbReference>
<dbReference type="InterPro" id="IPR002505">
    <property type="entry name" value="PTA_PTB"/>
</dbReference>
<name>D1YV67_METPS</name>
<evidence type="ECO:0000313" key="6">
    <source>
        <dbReference type="Proteomes" id="UP000001882"/>
    </source>
</evidence>
<dbReference type="FunCoup" id="D1YV67">
    <property type="interactions" value="2"/>
</dbReference>
<dbReference type="STRING" id="304371.MCP_0267"/>
<dbReference type="NCBIfam" id="TIGR03270">
    <property type="entry name" value="methan_mark_4"/>
    <property type="match status" value="1"/>
</dbReference>
<evidence type="ECO:0000256" key="3">
    <source>
        <dbReference type="ARBA" id="ARBA00022679"/>
    </source>
</evidence>
<dbReference type="GO" id="GO:0016746">
    <property type="term" value="F:acyltransferase activity"/>
    <property type="evidence" value="ECO:0007669"/>
    <property type="project" value="InterPro"/>
</dbReference>
<dbReference type="InParanoid" id="D1YV67"/>
<dbReference type="Proteomes" id="UP000001882">
    <property type="component" value="Chromosome"/>
</dbReference>
<protein>
    <recommendedName>
        <fullName evidence="4">Phosphate acetyl/butaryl transferase domain-containing protein</fullName>
    </recommendedName>
</protein>
<keyword evidence="6" id="KW-1185">Reference proteome</keyword>
<dbReference type="Pfam" id="PF01515">
    <property type="entry name" value="PTA_PTB"/>
    <property type="match status" value="1"/>
</dbReference>
<dbReference type="GO" id="GO:0032259">
    <property type="term" value="P:methylation"/>
    <property type="evidence" value="ECO:0007669"/>
    <property type="project" value="UniProtKB-KW"/>
</dbReference>
<dbReference type="PATRIC" id="fig|304371.9.peg.270"/>
<dbReference type="AlphaFoldDB" id="D1YV67"/>
<evidence type="ECO:0000256" key="1">
    <source>
        <dbReference type="ARBA" id="ARBA00009125"/>
    </source>
</evidence>
<keyword evidence="2" id="KW-0489">Methyltransferase</keyword>
<sequence length="276" mass="29285">MRPHQEVSAMLWETITARAVVNYANIAVGVGPQYADKTVDAAEKAAERGFAKVTLVSSRPLKTALDVVVSDKPDEALIQLLKDGKVDGLVRGSLGANSTLRSLRRIMGLQKILRVSLLKAPSGRFFFFAPVGVDEGWTVADKAELGEAGATLIKKFGIEPRVGVLSGGRMEDRGRSPLVDKTMDDAEAVAAALRAKGIDAKHASILFEDAINEYEYILAPDGVCGNLMFRALCLVGCGEGYGAPLVGTDIVYVDTSRAGSGYEHAICLAGAMASKK</sequence>
<dbReference type="EMBL" id="AP011532">
    <property type="protein sequence ID" value="BAI60339.1"/>
    <property type="molecule type" value="Genomic_DNA"/>
</dbReference>
<dbReference type="InterPro" id="IPR016764">
    <property type="entry name" value="MeTrfase_MtxX_xsu"/>
</dbReference>
<organism evidence="5 6">
    <name type="scientific">Methanocella paludicola (strain DSM 17711 / JCM 13418 / NBRC 101707 / SANAE)</name>
    <dbReference type="NCBI Taxonomy" id="304371"/>
    <lineage>
        <taxon>Archaea</taxon>
        <taxon>Methanobacteriati</taxon>
        <taxon>Methanobacteriota</taxon>
        <taxon>Stenosarchaea group</taxon>
        <taxon>Methanomicrobia</taxon>
        <taxon>Methanocellales</taxon>
        <taxon>Methanocellaceae</taxon>
        <taxon>Methanocella</taxon>
    </lineage>
</organism>
<proteinExistence type="inferred from homology"/>
<feature type="domain" description="Phosphate acetyl/butaryl transferase" evidence="4">
    <location>
        <begin position="79"/>
        <end position="181"/>
    </location>
</feature>